<feature type="coiled-coil region" evidence="10">
    <location>
        <begin position="124"/>
        <end position="158"/>
    </location>
</feature>
<keyword evidence="6" id="KW-0969">Cilium</keyword>
<comment type="subcellular location">
    <subcellularLocation>
        <location evidence="1">Cytoplasm</location>
        <location evidence="1">Cytoskeleton</location>
        <location evidence="1">Cilium basal body</location>
    </subcellularLocation>
</comment>
<evidence type="ECO:0000256" key="2">
    <source>
        <dbReference type="ARBA" id="ARBA00007508"/>
    </source>
</evidence>
<gene>
    <name evidence="13" type="ORF">GSTENG00032297001</name>
</gene>
<evidence type="ECO:0000256" key="3">
    <source>
        <dbReference type="ARBA" id="ARBA00015392"/>
    </source>
</evidence>
<sequence>MPKRKVTNVKRPKAGKGKKDGKEESKPDKESDMEKVKANAALWEFKLQVSDRALLQYREECHKLARAHGELTDQLYRQERDAIDITRYLKEQNTTKEKKVEDYTLQINELHKLFRQRSGDFDKIQDGLKQMEEFERSKAQMEQELGDIRNAMAAAEKEHRENLNAVEFRFFKEKARLEREAEEQIALVVETAHSEAVL</sequence>
<dbReference type="AlphaFoldDB" id="Q4RLY2"/>
<reference evidence="13" key="2">
    <citation type="submission" date="2004-02" db="EMBL/GenBank/DDBJ databases">
        <authorList>
            <consortium name="Genoscope"/>
            <consortium name="Whitehead Institute Centre for Genome Research"/>
        </authorList>
    </citation>
    <scope>NUCLEOTIDE SEQUENCE</scope>
</reference>
<evidence type="ECO:0000256" key="9">
    <source>
        <dbReference type="ARBA" id="ARBA00031573"/>
    </source>
</evidence>
<keyword evidence="8" id="KW-0966">Cell projection</keyword>
<dbReference type="OrthoDB" id="441129at2759"/>
<keyword evidence="5 10" id="KW-0175">Coiled coil</keyword>
<dbReference type="PANTHER" id="PTHR14845:SF5">
    <property type="entry name" value="BASAL BODY-ORIENTATION FACTOR 1"/>
    <property type="match status" value="1"/>
</dbReference>
<evidence type="ECO:0000256" key="8">
    <source>
        <dbReference type="ARBA" id="ARBA00023273"/>
    </source>
</evidence>
<dbReference type="PANTHER" id="PTHR14845">
    <property type="entry name" value="COILED-COIL DOMAIN-CONTAINING 166"/>
    <property type="match status" value="1"/>
</dbReference>
<evidence type="ECO:0000256" key="10">
    <source>
        <dbReference type="SAM" id="Coils"/>
    </source>
</evidence>
<comment type="similarity">
    <text evidence="2">Belongs to the BBOF1 family.</text>
</comment>
<dbReference type="HOGENOM" id="CLU_032853_0_0_1"/>
<evidence type="ECO:0000256" key="1">
    <source>
        <dbReference type="ARBA" id="ARBA00004120"/>
    </source>
</evidence>
<feature type="domain" description="DUF4515" evidence="12">
    <location>
        <begin position="91"/>
        <end position="190"/>
    </location>
</feature>
<dbReference type="InterPro" id="IPR032777">
    <property type="entry name" value="DUF4515"/>
</dbReference>
<protein>
    <recommendedName>
        <fullName evidence="3">Basal body-orientation factor 1</fullName>
    </recommendedName>
    <alternativeName>
        <fullName evidence="9">Coiled-coil domain-containing protein 176</fullName>
    </alternativeName>
</protein>
<feature type="region of interest" description="Disordered" evidence="11">
    <location>
        <begin position="1"/>
        <end position="35"/>
    </location>
</feature>
<dbReference type="EMBL" id="CAAE01015019">
    <property type="protein sequence ID" value="CAG10600.1"/>
    <property type="molecule type" value="Genomic_DNA"/>
</dbReference>
<comment type="caution">
    <text evidence="13">The sequence shown here is derived from an EMBL/GenBank/DDBJ whole genome shotgun (WGS) entry which is preliminary data.</text>
</comment>
<name>Q4RLY2_TETNG</name>
<dbReference type="KEGG" id="tng:GSTEN00032297G001"/>
<feature type="compositionally biased region" description="Basic residues" evidence="11">
    <location>
        <begin position="1"/>
        <end position="16"/>
    </location>
</feature>
<evidence type="ECO:0000256" key="4">
    <source>
        <dbReference type="ARBA" id="ARBA00022490"/>
    </source>
</evidence>
<organism evidence="13">
    <name type="scientific">Tetraodon nigroviridis</name>
    <name type="common">Spotted green pufferfish</name>
    <name type="synonym">Chelonodon nigroviridis</name>
    <dbReference type="NCBI Taxonomy" id="99883"/>
    <lineage>
        <taxon>Eukaryota</taxon>
        <taxon>Metazoa</taxon>
        <taxon>Chordata</taxon>
        <taxon>Craniata</taxon>
        <taxon>Vertebrata</taxon>
        <taxon>Euteleostomi</taxon>
        <taxon>Actinopterygii</taxon>
        <taxon>Neopterygii</taxon>
        <taxon>Teleostei</taxon>
        <taxon>Neoteleostei</taxon>
        <taxon>Acanthomorphata</taxon>
        <taxon>Eupercaria</taxon>
        <taxon>Tetraodontiformes</taxon>
        <taxon>Tetradontoidea</taxon>
        <taxon>Tetraodontidae</taxon>
        <taxon>Tetraodon</taxon>
    </lineage>
</organism>
<evidence type="ECO:0000259" key="12">
    <source>
        <dbReference type="Pfam" id="PF14988"/>
    </source>
</evidence>
<evidence type="ECO:0000256" key="6">
    <source>
        <dbReference type="ARBA" id="ARBA00023069"/>
    </source>
</evidence>
<keyword evidence="7" id="KW-0206">Cytoskeleton</keyword>
<dbReference type="Pfam" id="PF14988">
    <property type="entry name" value="DUF4515"/>
    <property type="match status" value="1"/>
</dbReference>
<accession>Q4RLY2</accession>
<feature type="compositionally biased region" description="Basic and acidic residues" evidence="11">
    <location>
        <begin position="17"/>
        <end position="35"/>
    </location>
</feature>
<evidence type="ECO:0000256" key="11">
    <source>
        <dbReference type="SAM" id="MobiDB-lite"/>
    </source>
</evidence>
<proteinExistence type="inferred from homology"/>
<keyword evidence="4" id="KW-0963">Cytoplasm</keyword>
<evidence type="ECO:0000256" key="5">
    <source>
        <dbReference type="ARBA" id="ARBA00023054"/>
    </source>
</evidence>
<evidence type="ECO:0000256" key="7">
    <source>
        <dbReference type="ARBA" id="ARBA00023212"/>
    </source>
</evidence>
<reference evidence="13" key="1">
    <citation type="journal article" date="2004" name="Nature">
        <title>Genome duplication in the teleost fish Tetraodon nigroviridis reveals the early vertebrate proto-karyotype.</title>
        <authorList>
            <person name="Jaillon O."/>
            <person name="Aury J.-M."/>
            <person name="Brunet F."/>
            <person name="Petit J.-L."/>
            <person name="Stange-Thomann N."/>
            <person name="Mauceli E."/>
            <person name="Bouneau L."/>
            <person name="Fischer C."/>
            <person name="Ozouf-Costaz C."/>
            <person name="Bernot A."/>
            <person name="Nicaud S."/>
            <person name="Jaffe D."/>
            <person name="Fisher S."/>
            <person name="Lutfalla G."/>
            <person name="Dossat C."/>
            <person name="Segurens B."/>
            <person name="Dasilva C."/>
            <person name="Salanoubat M."/>
            <person name="Levy M."/>
            <person name="Boudet N."/>
            <person name="Castellano S."/>
            <person name="Anthouard V."/>
            <person name="Jubin C."/>
            <person name="Castelli V."/>
            <person name="Katinka M."/>
            <person name="Vacherie B."/>
            <person name="Biemont C."/>
            <person name="Skalli Z."/>
            <person name="Cattolico L."/>
            <person name="Poulain J."/>
            <person name="De Berardinis V."/>
            <person name="Cruaud C."/>
            <person name="Duprat S."/>
            <person name="Brottier P."/>
            <person name="Coutanceau J.-P."/>
            <person name="Gouzy J."/>
            <person name="Parra G."/>
            <person name="Lardier G."/>
            <person name="Chapple C."/>
            <person name="McKernan K.J."/>
            <person name="McEwan P."/>
            <person name="Bosak S."/>
            <person name="Kellis M."/>
            <person name="Volff J.-N."/>
            <person name="Guigo R."/>
            <person name="Zody M.C."/>
            <person name="Mesirov J."/>
            <person name="Lindblad-Toh K."/>
            <person name="Birren B."/>
            <person name="Nusbaum C."/>
            <person name="Kahn D."/>
            <person name="Robinson-Rechavi M."/>
            <person name="Laudet V."/>
            <person name="Schachter V."/>
            <person name="Quetier F."/>
            <person name="Saurin W."/>
            <person name="Scarpelli C."/>
            <person name="Wincker P."/>
            <person name="Lander E.S."/>
            <person name="Weissenbach J."/>
            <person name="Roest Crollius H."/>
        </authorList>
    </citation>
    <scope>NUCLEOTIDE SEQUENCE [LARGE SCALE GENOMIC DNA]</scope>
</reference>
<evidence type="ECO:0000313" key="13">
    <source>
        <dbReference type="EMBL" id="CAG10600.1"/>
    </source>
</evidence>